<dbReference type="GO" id="GO:0071949">
    <property type="term" value="F:FAD binding"/>
    <property type="evidence" value="ECO:0007669"/>
    <property type="project" value="InterPro"/>
</dbReference>
<dbReference type="PANTHER" id="PTHR43476:SF3">
    <property type="entry name" value="FAD-BINDING MONOOXYGENASE"/>
    <property type="match status" value="1"/>
</dbReference>
<dbReference type="SUPFAM" id="SSF51905">
    <property type="entry name" value="FAD/NAD(P)-binding domain"/>
    <property type="match status" value="1"/>
</dbReference>
<evidence type="ECO:0000313" key="3">
    <source>
        <dbReference type="EMBL" id="AUZ86680.1"/>
    </source>
</evidence>
<gene>
    <name evidence="3" type="ORF">CVO76_02770</name>
</gene>
<protein>
    <submittedName>
        <fullName evidence="3">FAD-dependent monooxygenase</fullName>
    </submittedName>
</protein>
<keyword evidence="3" id="KW-0503">Monooxygenase</keyword>
<feature type="domain" description="FAD-binding" evidence="2">
    <location>
        <begin position="3"/>
        <end position="332"/>
    </location>
</feature>
<dbReference type="GO" id="GO:0019622">
    <property type="term" value="P:3-(3-hydroxy)phenylpropionate catabolic process"/>
    <property type="evidence" value="ECO:0007669"/>
    <property type="project" value="TreeGrafter"/>
</dbReference>
<organism evidence="3 4">
    <name type="scientific">Arthrobacter agilis</name>
    <dbReference type="NCBI Taxonomy" id="37921"/>
    <lineage>
        <taxon>Bacteria</taxon>
        <taxon>Bacillati</taxon>
        <taxon>Actinomycetota</taxon>
        <taxon>Actinomycetes</taxon>
        <taxon>Micrococcales</taxon>
        <taxon>Micrococcaceae</taxon>
        <taxon>Arthrobacter</taxon>
    </lineage>
</organism>
<evidence type="ECO:0000256" key="1">
    <source>
        <dbReference type="ARBA" id="ARBA00023002"/>
    </source>
</evidence>
<dbReference type="GO" id="GO:0008688">
    <property type="term" value="F:3-(3-hydroxyphenyl)propionate hydroxylase activity"/>
    <property type="evidence" value="ECO:0007669"/>
    <property type="project" value="TreeGrafter"/>
</dbReference>
<dbReference type="EMBL" id="CP024915">
    <property type="protein sequence ID" value="AUZ86680.1"/>
    <property type="molecule type" value="Genomic_DNA"/>
</dbReference>
<dbReference type="RefSeq" id="WP_208740587.1">
    <property type="nucleotide sequence ID" value="NZ_CP024915.1"/>
</dbReference>
<dbReference type="PRINTS" id="PR00420">
    <property type="entry name" value="RNGMNOXGNASE"/>
</dbReference>
<dbReference type="InterPro" id="IPR036188">
    <property type="entry name" value="FAD/NAD-bd_sf"/>
</dbReference>
<dbReference type="InterPro" id="IPR002938">
    <property type="entry name" value="FAD-bd"/>
</dbReference>
<reference evidence="3 4" key="1">
    <citation type="submission" date="2017-11" db="EMBL/GenBank/DDBJ databases">
        <title>Draft genome of Arthrobacter agilis strain UMCV2, a plant growth-promoting rhizobacterium and biocontrol capacity of phytopathogenic fungi.</title>
        <authorList>
            <person name="Martinez-Camara R."/>
            <person name="Santoyo G."/>
            <person name="Moreno-Hagelsieb G."/>
            <person name="Valencia-Cantero E."/>
        </authorList>
    </citation>
    <scope>NUCLEOTIDE SEQUENCE [LARGE SCALE GENOMIC DNA]</scope>
    <source>
        <strain evidence="3 4">UMCV2</strain>
    </source>
</reference>
<sequence length="378" mass="40567">MRDVVVVGAGPVGLYTALLLRQAGLDAVVLERRTERSSHSRAIGIHPPALRALEAGGIADELRSRGVRIRDGIARSGGRHVGTVSFAALPGAEQYVLAVPQAVTEEILERRLEEDFPGTLRRGVAVVAAHDSGDRVRTVTRVRGEDAVLETRLVIAADGARSSLRGDAGIRAPARKYPDCYVMGDFEDTTGDGDDAVLYLEDGGIVESFPLPAGIRRWVVRVGCPVERPTAEALTQLIRKRTGVDVDPGTNSMLSAFEVQSRLAERFVAGRTVLVGDAAHEVSPIGGQGMNLGWLDAVRLVPIITASLRDGQDVGARLAAYEKERRAQATLARRKAHINMALGRPLPTPLMRLRNGILGALIRNDTVHAGVARAFTMQ</sequence>
<dbReference type="AlphaFoldDB" id="A0A2L0UBQ1"/>
<dbReference type="Proteomes" id="UP000239187">
    <property type="component" value="Chromosome"/>
</dbReference>
<proteinExistence type="predicted"/>
<dbReference type="Gene3D" id="3.30.70.2450">
    <property type="match status" value="1"/>
</dbReference>
<keyword evidence="1" id="KW-0560">Oxidoreductase</keyword>
<dbReference type="PANTHER" id="PTHR43476">
    <property type="entry name" value="3-(3-HYDROXY-PHENYL)PROPIONATE/3-HYDROXYCINNAMIC ACID HYDROXYLASE"/>
    <property type="match status" value="1"/>
</dbReference>
<dbReference type="Gene3D" id="3.50.50.60">
    <property type="entry name" value="FAD/NAD(P)-binding domain"/>
    <property type="match status" value="1"/>
</dbReference>
<name>A0A2L0UBQ1_9MICC</name>
<dbReference type="InterPro" id="IPR050631">
    <property type="entry name" value="PheA/TfdB_FAD_monoxygenase"/>
</dbReference>
<accession>A0A2L0UBQ1</accession>
<dbReference type="Pfam" id="PF01494">
    <property type="entry name" value="FAD_binding_3"/>
    <property type="match status" value="1"/>
</dbReference>
<evidence type="ECO:0000313" key="4">
    <source>
        <dbReference type="Proteomes" id="UP000239187"/>
    </source>
</evidence>
<evidence type="ECO:0000259" key="2">
    <source>
        <dbReference type="Pfam" id="PF01494"/>
    </source>
</evidence>